<proteinExistence type="predicted"/>
<name>A0A1Y0IQ16_9BACL</name>
<evidence type="ECO:0000313" key="2">
    <source>
        <dbReference type="Proteomes" id="UP000195437"/>
    </source>
</evidence>
<accession>A0A1Y0IQ16</accession>
<keyword evidence="2" id="KW-1185">Reference proteome</keyword>
<dbReference type="AlphaFoldDB" id="A0A1Y0IQ16"/>
<protein>
    <submittedName>
        <fullName evidence="1">Uncharacterized protein</fullName>
    </submittedName>
</protein>
<gene>
    <name evidence="1" type="ORF">CBW65_10775</name>
</gene>
<evidence type="ECO:0000313" key="1">
    <source>
        <dbReference type="EMBL" id="ARU61434.1"/>
    </source>
</evidence>
<dbReference type="RefSeq" id="WP_087456814.1">
    <property type="nucleotide sequence ID" value="NZ_CP021434.1"/>
</dbReference>
<sequence>MRSQLVVERFLGANFVDEPDESAFEDFCVELNQLYDVELESEPYTNLIRHTIRKHAAMLSFLIDANTTVVYPSFYRPRWEVKSGYKEAVRRGANLYETEVFNMLFQFHGGRFRGDGIALMCHGPNGFQDEWILLCPDDTEMRIQAESNKYREIALAMTFRAQMNSDLQSELLENLSALLPAKRCANSLMHEYGHVLQYRLWESEGIQVRDFAALYRWFLERGYAQNVSARIPKFADYPDETKLRFLKEAFVEDYRIGLNVEKNGGIFELPNAYCFRGDFEDPSLMAEGVEIVKQAVKKKTSSFRGSYGQANEPDRVLLTDQIMANSSDFSTRNPRMTTEDHQAVLDRLHAKSKLQPV</sequence>
<dbReference type="Proteomes" id="UP000195437">
    <property type="component" value="Chromosome"/>
</dbReference>
<organism evidence="1 2">
    <name type="scientific">Tumebacillus avium</name>
    <dbReference type="NCBI Taxonomy" id="1903704"/>
    <lineage>
        <taxon>Bacteria</taxon>
        <taxon>Bacillati</taxon>
        <taxon>Bacillota</taxon>
        <taxon>Bacilli</taxon>
        <taxon>Bacillales</taxon>
        <taxon>Alicyclobacillaceae</taxon>
        <taxon>Tumebacillus</taxon>
    </lineage>
</organism>
<dbReference type="OrthoDB" id="2551114at2"/>
<dbReference type="KEGG" id="tum:CBW65_10775"/>
<reference evidence="2" key="1">
    <citation type="submission" date="2017-05" db="EMBL/GenBank/DDBJ databases">
        <authorList>
            <person name="Sung H."/>
        </authorList>
    </citation>
    <scope>NUCLEOTIDE SEQUENCE [LARGE SCALE GENOMIC DNA]</scope>
    <source>
        <strain evidence="2">AR23208</strain>
    </source>
</reference>
<dbReference type="EMBL" id="CP021434">
    <property type="protein sequence ID" value="ARU61434.1"/>
    <property type="molecule type" value="Genomic_DNA"/>
</dbReference>